<comment type="caution">
    <text evidence="2">The sequence shown here is derived from an EMBL/GenBank/DDBJ whole genome shotgun (WGS) entry which is preliminary data.</text>
</comment>
<dbReference type="Gene3D" id="3.40.50.720">
    <property type="entry name" value="NAD(P)-binding Rossmann-like Domain"/>
    <property type="match status" value="1"/>
</dbReference>
<evidence type="ECO:0000313" key="2">
    <source>
        <dbReference type="EMBL" id="GJC83440.1"/>
    </source>
</evidence>
<name>A0AA37LS74_9PEZI</name>
<reference evidence="2 3" key="1">
    <citation type="submission" date="2021-07" db="EMBL/GenBank/DDBJ databases">
        <title>Genome data of Colletotrichum spaethianum.</title>
        <authorList>
            <person name="Utami Y.D."/>
            <person name="Hiruma K."/>
        </authorList>
    </citation>
    <scope>NUCLEOTIDE SEQUENCE [LARGE SCALE GENOMIC DNA]</scope>
    <source>
        <strain evidence="2 3">MAFF 242679</strain>
    </source>
</reference>
<sequence>MSERNHAIVFGAAGLLGWATVEQLLSNYPAEGSFDQVTAVINRPLPESELFWPKGSTDRPSLQIVSGVNLNGTAEDLTTQLENKVQEVKNVTHVFYFGKQRHLQLASRH</sequence>
<dbReference type="PANTHER" id="PTHR32487:SF8">
    <property type="entry name" value="NAD-DEPENDENT EPIMERASE_DEHYDRATASE DOMAIN-CONTAINING PROTEIN"/>
    <property type="match status" value="1"/>
</dbReference>
<evidence type="ECO:0000313" key="3">
    <source>
        <dbReference type="Proteomes" id="UP001055172"/>
    </source>
</evidence>
<dbReference type="Proteomes" id="UP001055172">
    <property type="component" value="Unassembled WGS sequence"/>
</dbReference>
<dbReference type="EMBL" id="BPPX01000012">
    <property type="protein sequence ID" value="GJC83440.1"/>
    <property type="molecule type" value="Genomic_DNA"/>
</dbReference>
<dbReference type="PANTHER" id="PTHR32487">
    <property type="entry name" value="3-OXO-DELTA(4,5)-STEROID 5-BETA-REDUCTASE"/>
    <property type="match status" value="1"/>
</dbReference>
<proteinExistence type="predicted"/>
<evidence type="ECO:0000259" key="1">
    <source>
        <dbReference type="Pfam" id="PF22917"/>
    </source>
</evidence>
<dbReference type="InterPro" id="IPR036291">
    <property type="entry name" value="NAD(P)-bd_dom_sf"/>
</dbReference>
<dbReference type="AlphaFoldDB" id="A0AA37LS74"/>
<gene>
    <name evidence="2" type="ORF">ColLi_06278</name>
</gene>
<organism evidence="2 3">
    <name type="scientific">Colletotrichum liriopes</name>
    <dbReference type="NCBI Taxonomy" id="708192"/>
    <lineage>
        <taxon>Eukaryota</taxon>
        <taxon>Fungi</taxon>
        <taxon>Dikarya</taxon>
        <taxon>Ascomycota</taxon>
        <taxon>Pezizomycotina</taxon>
        <taxon>Sordariomycetes</taxon>
        <taxon>Hypocreomycetidae</taxon>
        <taxon>Glomerellales</taxon>
        <taxon>Glomerellaceae</taxon>
        <taxon>Colletotrichum</taxon>
        <taxon>Colletotrichum spaethianum species complex</taxon>
    </lineage>
</organism>
<dbReference type="InterPro" id="IPR055222">
    <property type="entry name" value="PRISE-like_Rossmann-fold"/>
</dbReference>
<keyword evidence="3" id="KW-1185">Reference proteome</keyword>
<protein>
    <submittedName>
        <fullName evidence="2">Short chain dehydrogenase sirQ</fullName>
    </submittedName>
</protein>
<feature type="domain" description="PRISE-like Rossmann-fold" evidence="1">
    <location>
        <begin position="7"/>
        <end position="98"/>
    </location>
</feature>
<dbReference type="SUPFAM" id="SSF51735">
    <property type="entry name" value="NAD(P)-binding Rossmann-fold domains"/>
    <property type="match status" value="1"/>
</dbReference>
<accession>A0AA37LS74</accession>
<dbReference type="Pfam" id="PF22917">
    <property type="entry name" value="PRISE"/>
    <property type="match status" value="1"/>
</dbReference>